<evidence type="ECO:0000313" key="1">
    <source>
        <dbReference type="Proteomes" id="UP000887565"/>
    </source>
</evidence>
<proteinExistence type="predicted"/>
<reference evidence="2" key="1">
    <citation type="submission" date="2022-11" db="UniProtKB">
        <authorList>
            <consortium name="WormBaseParasite"/>
        </authorList>
    </citation>
    <scope>IDENTIFICATION</scope>
</reference>
<evidence type="ECO:0000313" key="2">
    <source>
        <dbReference type="WBParaSite" id="nRc.2.0.1.t05437-RA"/>
    </source>
</evidence>
<protein>
    <submittedName>
        <fullName evidence="2">Secreted protein</fullName>
    </submittedName>
</protein>
<sequence>MCALNFRKWCIDWCLPDCSCTPGTCGFAEDRNGRIGCWLGGLGVVVVDVNAVVADEVAVGCAGAPALAAGPLVVVEGGGFGFADTSYRCLCSAA</sequence>
<dbReference type="AlphaFoldDB" id="A0A915HV69"/>
<organism evidence="1 2">
    <name type="scientific">Romanomermis culicivorax</name>
    <name type="common">Nematode worm</name>
    <dbReference type="NCBI Taxonomy" id="13658"/>
    <lineage>
        <taxon>Eukaryota</taxon>
        <taxon>Metazoa</taxon>
        <taxon>Ecdysozoa</taxon>
        <taxon>Nematoda</taxon>
        <taxon>Enoplea</taxon>
        <taxon>Dorylaimia</taxon>
        <taxon>Mermithida</taxon>
        <taxon>Mermithoidea</taxon>
        <taxon>Mermithidae</taxon>
        <taxon>Romanomermis</taxon>
    </lineage>
</organism>
<keyword evidence="1" id="KW-1185">Reference proteome</keyword>
<dbReference type="Proteomes" id="UP000887565">
    <property type="component" value="Unplaced"/>
</dbReference>
<dbReference type="WBParaSite" id="nRc.2.0.1.t05437-RA">
    <property type="protein sequence ID" value="nRc.2.0.1.t05437-RA"/>
    <property type="gene ID" value="nRc.2.0.1.g05437"/>
</dbReference>
<accession>A0A915HV69</accession>
<name>A0A915HV69_ROMCU</name>